<reference evidence="7 8" key="1">
    <citation type="journal article" date="2017" name="Gigascience">
        <title>Genome sequence of the small brown planthopper, Laodelphax striatellus.</title>
        <authorList>
            <person name="Zhu J."/>
            <person name="Jiang F."/>
            <person name="Wang X."/>
            <person name="Yang P."/>
            <person name="Bao Y."/>
            <person name="Zhao W."/>
            <person name="Wang W."/>
            <person name="Lu H."/>
            <person name="Wang Q."/>
            <person name="Cui N."/>
            <person name="Li J."/>
            <person name="Chen X."/>
            <person name="Luo L."/>
            <person name="Yu J."/>
            <person name="Kang L."/>
            <person name="Cui F."/>
        </authorList>
    </citation>
    <scope>NUCLEOTIDE SEQUENCE [LARGE SCALE GENOMIC DNA]</scope>
    <source>
        <strain evidence="7">Lst14</strain>
    </source>
</reference>
<sequence length="409" mass="48633">MGMRKKKTHGKKIGRAQSLKEFKEMKRLLNSYPEMKLDHLVKERTVKNLLLNYFSDPWKENWSRPVFERVQRNEASPQLLPGDEIRSPCQRKTHGKKIGRAQSLKEFKEMKRLLNSYPEMKLDHLVKERYPTFISALRDLDDCLTMCFLYASFPLVNPLPREQPLLCRRLSFEFMHAVIAGQWLRKVFISIKGYYFQAEIKGQTVTWIMPHQYYVQPQWIFDSVNARELLPEDKYFVGMKLPPHLSPFVEAHEKSDDYVPPEQIVMETDGNTESISSLLPTNKRKKKNKERKTKDNSDNEEGENEEKEQNSSENLDREKEIERLREEKKKKMGVKEGQPVKEDPNEKKAIDRQELKLRERMIPRKYKNLYNSMVKEKSDKRRDKNVLMRKRIKLEKKKKREAAEASAQE</sequence>
<feature type="compositionally biased region" description="Basic and acidic residues" evidence="5">
    <location>
        <begin position="338"/>
        <end position="355"/>
    </location>
</feature>
<gene>
    <name evidence="7" type="ORF">LSTR_LSTR011760</name>
</gene>
<evidence type="ECO:0000256" key="5">
    <source>
        <dbReference type="SAM" id="MobiDB-lite"/>
    </source>
</evidence>
<evidence type="ECO:0000313" key="8">
    <source>
        <dbReference type="Proteomes" id="UP000291343"/>
    </source>
</evidence>
<dbReference type="OrthoDB" id="10264910at2759"/>
<accession>A0A482WM14</accession>
<protein>
    <recommendedName>
        <fullName evidence="6">BRCT domain-containing protein</fullName>
    </recommendedName>
</protein>
<evidence type="ECO:0000256" key="1">
    <source>
        <dbReference type="ARBA" id="ARBA00004123"/>
    </source>
</evidence>
<dbReference type="GO" id="GO:0003723">
    <property type="term" value="F:RNA binding"/>
    <property type="evidence" value="ECO:0007669"/>
    <property type="project" value="TreeGrafter"/>
</dbReference>
<name>A0A482WM14_LAOST</name>
<organism evidence="7 8">
    <name type="scientific">Laodelphax striatellus</name>
    <name type="common">Small brown planthopper</name>
    <name type="synonym">Delphax striatella</name>
    <dbReference type="NCBI Taxonomy" id="195883"/>
    <lineage>
        <taxon>Eukaryota</taxon>
        <taxon>Metazoa</taxon>
        <taxon>Ecdysozoa</taxon>
        <taxon>Arthropoda</taxon>
        <taxon>Hexapoda</taxon>
        <taxon>Insecta</taxon>
        <taxon>Pterygota</taxon>
        <taxon>Neoptera</taxon>
        <taxon>Paraneoptera</taxon>
        <taxon>Hemiptera</taxon>
        <taxon>Auchenorrhyncha</taxon>
        <taxon>Fulgoroidea</taxon>
        <taxon>Delphacidae</taxon>
        <taxon>Criomorphinae</taxon>
        <taxon>Laodelphax</taxon>
    </lineage>
</organism>
<evidence type="ECO:0000259" key="6">
    <source>
        <dbReference type="PROSITE" id="PS50172"/>
    </source>
</evidence>
<evidence type="ECO:0000256" key="3">
    <source>
        <dbReference type="ARBA" id="ARBA00022552"/>
    </source>
</evidence>
<comment type="subcellular location">
    <subcellularLocation>
        <location evidence="1">Nucleus</location>
    </subcellularLocation>
</comment>
<dbReference type="PROSITE" id="PS50172">
    <property type="entry name" value="BRCT"/>
    <property type="match status" value="1"/>
</dbReference>
<dbReference type="SMR" id="A0A482WM14"/>
<dbReference type="Pfam" id="PF06732">
    <property type="entry name" value="Pescadillo_N"/>
    <property type="match status" value="1"/>
</dbReference>
<dbReference type="AlphaFoldDB" id="A0A482WM14"/>
<feature type="domain" description="BRCT" evidence="6">
    <location>
        <begin position="215"/>
        <end position="237"/>
    </location>
</feature>
<dbReference type="InterPro" id="IPR036420">
    <property type="entry name" value="BRCT_dom_sf"/>
</dbReference>
<dbReference type="EMBL" id="QKKF02031305">
    <property type="protein sequence ID" value="RZF34518.1"/>
    <property type="molecule type" value="Genomic_DNA"/>
</dbReference>
<evidence type="ECO:0000256" key="4">
    <source>
        <dbReference type="ARBA" id="ARBA00023242"/>
    </source>
</evidence>
<dbReference type="InParanoid" id="A0A482WM14"/>
<dbReference type="SUPFAM" id="SSF52113">
    <property type="entry name" value="BRCT domain"/>
    <property type="match status" value="1"/>
</dbReference>
<feature type="region of interest" description="Disordered" evidence="5">
    <location>
        <begin position="374"/>
        <end position="409"/>
    </location>
</feature>
<keyword evidence="2" id="KW-0690">Ribosome biogenesis</keyword>
<evidence type="ECO:0000313" key="7">
    <source>
        <dbReference type="EMBL" id="RZF34518.1"/>
    </source>
</evidence>
<keyword evidence="4" id="KW-0539">Nucleus</keyword>
<feature type="compositionally biased region" description="Polar residues" evidence="5">
    <location>
        <begin position="269"/>
        <end position="280"/>
    </location>
</feature>
<dbReference type="GO" id="GO:0000463">
    <property type="term" value="P:maturation of LSU-rRNA from tricistronic rRNA transcript (SSU-rRNA, 5.8S rRNA, LSU-rRNA)"/>
    <property type="evidence" value="ECO:0007669"/>
    <property type="project" value="TreeGrafter"/>
</dbReference>
<dbReference type="Proteomes" id="UP000291343">
    <property type="component" value="Unassembled WGS sequence"/>
</dbReference>
<feature type="compositionally biased region" description="Basic residues" evidence="5">
    <location>
        <begin position="387"/>
        <end position="400"/>
    </location>
</feature>
<keyword evidence="8" id="KW-1185">Reference proteome</keyword>
<feature type="region of interest" description="Disordered" evidence="5">
    <location>
        <begin position="267"/>
        <end position="355"/>
    </location>
</feature>
<dbReference type="STRING" id="195883.A0A482WM14"/>
<dbReference type="GO" id="GO:0070545">
    <property type="term" value="C:PeBoW complex"/>
    <property type="evidence" value="ECO:0007669"/>
    <property type="project" value="TreeGrafter"/>
</dbReference>
<feature type="compositionally biased region" description="Basic residues" evidence="5">
    <location>
        <begin position="282"/>
        <end position="291"/>
    </location>
</feature>
<feature type="compositionally biased region" description="Basic and acidic residues" evidence="5">
    <location>
        <begin position="374"/>
        <end position="386"/>
    </location>
</feature>
<comment type="caution">
    <text evidence="7">The sequence shown here is derived from an EMBL/GenBank/DDBJ whole genome shotgun (WGS) entry which is preliminary data.</text>
</comment>
<dbReference type="InterPro" id="IPR001357">
    <property type="entry name" value="BRCT_dom"/>
</dbReference>
<dbReference type="InterPro" id="IPR010613">
    <property type="entry name" value="PES"/>
</dbReference>
<proteinExistence type="predicted"/>
<dbReference type="PANTHER" id="PTHR12221">
    <property type="entry name" value="PESCADILLO - RELATED"/>
    <property type="match status" value="1"/>
</dbReference>
<evidence type="ECO:0000256" key="2">
    <source>
        <dbReference type="ARBA" id="ARBA00022517"/>
    </source>
</evidence>
<feature type="compositionally biased region" description="Basic and acidic residues" evidence="5">
    <location>
        <begin position="307"/>
        <end position="329"/>
    </location>
</feature>
<dbReference type="PANTHER" id="PTHR12221:SF6">
    <property type="entry name" value="PESCADILLO HOMOLOG"/>
    <property type="match status" value="1"/>
</dbReference>
<keyword evidence="3" id="KW-0698">rRNA processing</keyword>